<name>A0AA39GJ61_SARSR</name>
<comment type="caution">
    <text evidence="3">The sequence shown here is derived from an EMBL/GenBank/DDBJ whole genome shotgun (WGS) entry which is preliminary data.</text>
</comment>
<dbReference type="Pfam" id="PF06985">
    <property type="entry name" value="HET"/>
    <property type="match status" value="1"/>
</dbReference>
<feature type="domain" description="Heterokaryon incompatibility" evidence="1">
    <location>
        <begin position="23"/>
        <end position="111"/>
    </location>
</feature>
<gene>
    <name evidence="3" type="ORF">NLU13_5341</name>
</gene>
<dbReference type="PANTHER" id="PTHR10622">
    <property type="entry name" value="HET DOMAIN-CONTAINING PROTEIN"/>
    <property type="match status" value="1"/>
</dbReference>
<evidence type="ECO:0000259" key="1">
    <source>
        <dbReference type="Pfam" id="PF06985"/>
    </source>
</evidence>
<proteinExistence type="predicted"/>
<protein>
    <recommendedName>
        <fullName evidence="5">Heterokaryon incompatibility domain-containing protein</fullName>
    </recommendedName>
</protein>
<sequence>MRLLNTSTWKLHDFVSDESIPPYAILSHTWDEEEVSFSQWETLSLGELSPLQGYRKIRAFGDIAGKNGYEWCWVDTRCCIDKTSSADLTEAINSMFIWYTRASVCYVHLSDVPTYSVPRASIRSSRWFTRGWTLQELIAPRQMAFFASDWTEIASKLEILPLLADITKIDQTILSTGDVGDASVAKKMSWASSRKTSRGEDAAYCLLGIFDVNMPLLYGEGAVKAFRRLQEAIMRTTHDQSLFAWGTFTATTAEAVRCAPSSYSSASTVSKQ</sequence>
<feature type="domain" description="DUF8212" evidence="2">
    <location>
        <begin position="224"/>
        <end position="252"/>
    </location>
</feature>
<dbReference type="EMBL" id="JAPDFR010000004">
    <property type="protein sequence ID" value="KAK0387027.1"/>
    <property type="molecule type" value="Genomic_DNA"/>
</dbReference>
<accession>A0AA39GJ61</accession>
<evidence type="ECO:0000313" key="3">
    <source>
        <dbReference type="EMBL" id="KAK0387027.1"/>
    </source>
</evidence>
<dbReference type="Proteomes" id="UP001175261">
    <property type="component" value="Unassembled WGS sequence"/>
</dbReference>
<dbReference type="PANTHER" id="PTHR10622:SF10">
    <property type="entry name" value="HET DOMAIN-CONTAINING PROTEIN"/>
    <property type="match status" value="1"/>
</dbReference>
<keyword evidence="4" id="KW-1185">Reference proteome</keyword>
<evidence type="ECO:0000313" key="4">
    <source>
        <dbReference type="Proteomes" id="UP001175261"/>
    </source>
</evidence>
<evidence type="ECO:0000259" key="2">
    <source>
        <dbReference type="Pfam" id="PF26640"/>
    </source>
</evidence>
<evidence type="ECO:0008006" key="5">
    <source>
        <dbReference type="Google" id="ProtNLM"/>
    </source>
</evidence>
<dbReference type="Pfam" id="PF26640">
    <property type="entry name" value="DUF8212"/>
    <property type="match status" value="1"/>
</dbReference>
<reference evidence="3" key="1">
    <citation type="submission" date="2022-10" db="EMBL/GenBank/DDBJ databases">
        <title>Determination and structural analysis of whole genome sequence of Sarocladium strictum F4-1.</title>
        <authorList>
            <person name="Hu L."/>
            <person name="Jiang Y."/>
        </authorList>
    </citation>
    <scope>NUCLEOTIDE SEQUENCE</scope>
    <source>
        <strain evidence="3">F4-1</strain>
    </source>
</reference>
<organism evidence="3 4">
    <name type="scientific">Sarocladium strictum</name>
    <name type="common">Black bundle disease fungus</name>
    <name type="synonym">Acremonium strictum</name>
    <dbReference type="NCBI Taxonomy" id="5046"/>
    <lineage>
        <taxon>Eukaryota</taxon>
        <taxon>Fungi</taxon>
        <taxon>Dikarya</taxon>
        <taxon>Ascomycota</taxon>
        <taxon>Pezizomycotina</taxon>
        <taxon>Sordariomycetes</taxon>
        <taxon>Hypocreomycetidae</taxon>
        <taxon>Hypocreales</taxon>
        <taxon>Sarocladiaceae</taxon>
        <taxon>Sarocladium</taxon>
    </lineage>
</organism>
<dbReference type="AlphaFoldDB" id="A0AA39GJ61"/>
<dbReference type="InterPro" id="IPR058525">
    <property type="entry name" value="DUF8212"/>
</dbReference>
<dbReference type="InterPro" id="IPR010730">
    <property type="entry name" value="HET"/>
</dbReference>